<dbReference type="Pfam" id="PF12796">
    <property type="entry name" value="Ank_2"/>
    <property type="match status" value="1"/>
</dbReference>
<dbReference type="SUPFAM" id="SSF47769">
    <property type="entry name" value="SAM/Pointed domain"/>
    <property type="match status" value="1"/>
</dbReference>
<dbReference type="InterPro" id="IPR050776">
    <property type="entry name" value="Ank_Repeat/CDKN_Inhibitor"/>
</dbReference>
<dbReference type="PROSITE" id="PS50297">
    <property type="entry name" value="ANK_REP_REGION"/>
    <property type="match status" value="2"/>
</dbReference>
<dbReference type="Ensembl" id="ENSDCDT00010050309.1">
    <property type="protein sequence ID" value="ENSDCDP00010040438.1"/>
    <property type="gene ID" value="ENSDCDG00010025821.1"/>
</dbReference>
<dbReference type="PANTHER" id="PTHR24201:SF15">
    <property type="entry name" value="ANKYRIN REPEAT DOMAIN-CONTAINING PROTEIN 66"/>
    <property type="match status" value="1"/>
</dbReference>
<reference evidence="8" key="2">
    <citation type="submission" date="2025-08" db="UniProtKB">
        <authorList>
            <consortium name="Ensembl"/>
        </authorList>
    </citation>
    <scope>IDENTIFICATION</scope>
</reference>
<proteinExistence type="predicted"/>
<feature type="region of interest" description="Disordered" evidence="6">
    <location>
        <begin position="289"/>
        <end position="335"/>
    </location>
</feature>
<organism evidence="8 9">
    <name type="scientific">Denticeps clupeoides</name>
    <name type="common">denticle herring</name>
    <dbReference type="NCBI Taxonomy" id="299321"/>
    <lineage>
        <taxon>Eukaryota</taxon>
        <taxon>Metazoa</taxon>
        <taxon>Chordata</taxon>
        <taxon>Craniata</taxon>
        <taxon>Vertebrata</taxon>
        <taxon>Euteleostomi</taxon>
        <taxon>Actinopterygii</taxon>
        <taxon>Neopterygii</taxon>
        <taxon>Teleostei</taxon>
        <taxon>Clupei</taxon>
        <taxon>Clupeiformes</taxon>
        <taxon>Denticipitoidei</taxon>
        <taxon>Denticipitidae</taxon>
        <taxon>Denticeps</taxon>
    </lineage>
</organism>
<dbReference type="GO" id="GO:0120025">
    <property type="term" value="C:plasma membrane bounded cell projection"/>
    <property type="evidence" value="ECO:0007669"/>
    <property type="project" value="UniProtKB-ARBA"/>
</dbReference>
<dbReference type="Gene3D" id="1.25.40.20">
    <property type="entry name" value="Ankyrin repeat-containing domain"/>
    <property type="match status" value="2"/>
</dbReference>
<feature type="repeat" description="ANK" evidence="5">
    <location>
        <begin position="86"/>
        <end position="118"/>
    </location>
</feature>
<evidence type="ECO:0000256" key="1">
    <source>
        <dbReference type="ARBA" id="ARBA00004316"/>
    </source>
</evidence>
<evidence type="ECO:0000256" key="4">
    <source>
        <dbReference type="ARBA" id="ARBA00023273"/>
    </source>
</evidence>
<dbReference type="RefSeq" id="XP_028843555.1">
    <property type="nucleotide sequence ID" value="XM_028987722.1"/>
</dbReference>
<dbReference type="Proteomes" id="UP000694580">
    <property type="component" value="Chromosome 7"/>
</dbReference>
<reference evidence="8" key="3">
    <citation type="submission" date="2025-09" db="UniProtKB">
        <authorList>
            <consortium name="Ensembl"/>
        </authorList>
    </citation>
    <scope>IDENTIFICATION</scope>
</reference>
<evidence type="ECO:0000256" key="5">
    <source>
        <dbReference type="PROSITE-ProRule" id="PRU00023"/>
    </source>
</evidence>
<feature type="region of interest" description="Disordered" evidence="6">
    <location>
        <begin position="210"/>
        <end position="234"/>
    </location>
</feature>
<dbReference type="InterPro" id="IPR002110">
    <property type="entry name" value="Ankyrin_rpt"/>
</dbReference>
<evidence type="ECO:0000259" key="7">
    <source>
        <dbReference type="SMART" id="SM00454"/>
    </source>
</evidence>
<evidence type="ECO:0000313" key="9">
    <source>
        <dbReference type="Proteomes" id="UP000694580"/>
    </source>
</evidence>
<dbReference type="SUPFAM" id="SSF48403">
    <property type="entry name" value="Ankyrin repeat"/>
    <property type="match status" value="1"/>
</dbReference>
<keyword evidence="3 5" id="KW-0040">ANK repeat</keyword>
<dbReference type="GeneTree" id="ENSGT00390000017548"/>
<feature type="repeat" description="ANK" evidence="5">
    <location>
        <begin position="119"/>
        <end position="151"/>
    </location>
</feature>
<evidence type="ECO:0000313" key="8">
    <source>
        <dbReference type="Ensembl" id="ENSDCDP00010040438.1"/>
    </source>
</evidence>
<feature type="domain" description="SAM" evidence="7">
    <location>
        <begin position="405"/>
        <end position="469"/>
    </location>
</feature>
<keyword evidence="9" id="KW-1185">Reference proteome</keyword>
<dbReference type="SMART" id="SM00248">
    <property type="entry name" value="ANK"/>
    <property type="match status" value="4"/>
</dbReference>
<evidence type="ECO:0000256" key="2">
    <source>
        <dbReference type="ARBA" id="ARBA00022737"/>
    </source>
</evidence>
<dbReference type="InterPro" id="IPR036770">
    <property type="entry name" value="Ankyrin_rpt-contain_sf"/>
</dbReference>
<dbReference type="FunFam" id="1.25.40.20:FF:000074">
    <property type="entry name" value="Usher syndrome type-1G protein isoform X1"/>
    <property type="match status" value="1"/>
</dbReference>
<evidence type="ECO:0000256" key="6">
    <source>
        <dbReference type="SAM" id="MobiDB-lite"/>
    </source>
</evidence>
<dbReference type="GeneID" id="114794889"/>
<gene>
    <name evidence="8" type="primary">ANKS4B</name>
</gene>
<feature type="compositionally biased region" description="Low complexity" evidence="6">
    <location>
        <begin position="223"/>
        <end position="234"/>
    </location>
</feature>
<dbReference type="Pfam" id="PF00536">
    <property type="entry name" value="SAM_1"/>
    <property type="match status" value="1"/>
</dbReference>
<comment type="subcellular location">
    <subcellularLocation>
        <location evidence="1">Cell projection</location>
    </subcellularLocation>
</comment>
<accession>A0AAY4D4W6</accession>
<keyword evidence="4" id="KW-0966">Cell projection</keyword>
<dbReference type="PANTHER" id="PTHR24201">
    <property type="entry name" value="ANK_REP_REGION DOMAIN-CONTAINING PROTEIN"/>
    <property type="match status" value="1"/>
</dbReference>
<name>A0AAY4D4W6_9TELE</name>
<reference evidence="8 9" key="1">
    <citation type="submission" date="2020-06" db="EMBL/GenBank/DDBJ databases">
        <authorList>
            <consortium name="Wellcome Sanger Institute Data Sharing"/>
        </authorList>
    </citation>
    <scope>NUCLEOTIDE SEQUENCE [LARGE SCALE GENOMIC DNA]</scope>
</reference>
<protein>
    <recommendedName>
        <fullName evidence="7">SAM domain-containing protein</fullName>
    </recommendedName>
</protein>
<dbReference type="PROSITE" id="PS50088">
    <property type="entry name" value="ANK_REPEAT"/>
    <property type="match status" value="2"/>
</dbReference>
<dbReference type="InterPro" id="IPR001660">
    <property type="entry name" value="SAM"/>
</dbReference>
<sequence length="481" mass="53595">MTTASHPSYISALKRRLRFFGVGRGGRLGHHVPLEPNCTAPPIEFIFIIIIFFFKKMSRYHKAAIDGYLSLLKEATSKDLNSPDEDGMTPTLLAAYHGQIEALQLICSRGGNADKSDIWGNTPLHHAASNGYMHILGFLVNFGANVFALDNDFHSPMDVAASRDHMDCVRFLDSVASQQTGQNAKKVARLKEQATKEAERRVKLCEKVKRRHQSMMDKMHRGGSISESSAASSTGTINTVNEQFSKLIANDTTGSLTARLKGTLQRKFGKKDRGVVEVQGDSNVIFVKQESGTKEEPGFLEVFNEQDENEDEGSRSAEEDEADGGSSPHKESIFKRPGLGNMVFRKNFSMEMGMEPEEFPRADTDEDLGYMIRREVFESNEDETSGYVEGDGLPWNQDEIGLDDQDEETSALDAFLSSISLLDFAPVFKREKLDLEALMLCSDDDLKSIRIQLGPRKKIMEAAVRRKAALEQPCAMKDTFL</sequence>
<evidence type="ECO:0000256" key="3">
    <source>
        <dbReference type="ARBA" id="ARBA00023043"/>
    </source>
</evidence>
<dbReference type="Gene3D" id="1.10.150.50">
    <property type="entry name" value="Transcription Factor, Ets-1"/>
    <property type="match status" value="1"/>
</dbReference>
<dbReference type="InterPro" id="IPR013761">
    <property type="entry name" value="SAM/pointed_sf"/>
</dbReference>
<keyword evidence="2" id="KW-0677">Repeat</keyword>
<dbReference type="AlphaFoldDB" id="A0AAY4D4W6"/>
<dbReference type="SMART" id="SM00454">
    <property type="entry name" value="SAM"/>
    <property type="match status" value="1"/>
</dbReference>
<dbReference type="FunFam" id="1.10.150.50:FF:000034">
    <property type="entry name" value="ankyrin repeat and SAM domain-containing protein 4B"/>
    <property type="match status" value="1"/>
</dbReference>